<organism evidence="1 2">
    <name type="scientific">Mycena rosella</name>
    <name type="common">Pink bonnet</name>
    <name type="synonym">Agaricus rosellus</name>
    <dbReference type="NCBI Taxonomy" id="1033263"/>
    <lineage>
        <taxon>Eukaryota</taxon>
        <taxon>Fungi</taxon>
        <taxon>Dikarya</taxon>
        <taxon>Basidiomycota</taxon>
        <taxon>Agaricomycotina</taxon>
        <taxon>Agaricomycetes</taxon>
        <taxon>Agaricomycetidae</taxon>
        <taxon>Agaricales</taxon>
        <taxon>Marasmiineae</taxon>
        <taxon>Mycenaceae</taxon>
        <taxon>Mycena</taxon>
    </lineage>
</organism>
<keyword evidence="2" id="KW-1185">Reference proteome</keyword>
<reference evidence="1" key="1">
    <citation type="submission" date="2023-03" db="EMBL/GenBank/DDBJ databases">
        <title>Massive genome expansion in bonnet fungi (Mycena s.s.) driven by repeated elements and novel gene families across ecological guilds.</title>
        <authorList>
            <consortium name="Lawrence Berkeley National Laboratory"/>
            <person name="Harder C.B."/>
            <person name="Miyauchi S."/>
            <person name="Viragh M."/>
            <person name="Kuo A."/>
            <person name="Thoen E."/>
            <person name="Andreopoulos B."/>
            <person name="Lu D."/>
            <person name="Skrede I."/>
            <person name="Drula E."/>
            <person name="Henrissat B."/>
            <person name="Morin E."/>
            <person name="Kohler A."/>
            <person name="Barry K."/>
            <person name="LaButti K."/>
            <person name="Morin E."/>
            <person name="Salamov A."/>
            <person name="Lipzen A."/>
            <person name="Mereny Z."/>
            <person name="Hegedus B."/>
            <person name="Baldrian P."/>
            <person name="Stursova M."/>
            <person name="Weitz H."/>
            <person name="Taylor A."/>
            <person name="Grigoriev I.V."/>
            <person name="Nagy L.G."/>
            <person name="Martin F."/>
            <person name="Kauserud H."/>
        </authorList>
    </citation>
    <scope>NUCLEOTIDE SEQUENCE</scope>
    <source>
        <strain evidence="1">CBHHK067</strain>
    </source>
</reference>
<comment type="caution">
    <text evidence="1">The sequence shown here is derived from an EMBL/GenBank/DDBJ whole genome shotgun (WGS) entry which is preliminary data.</text>
</comment>
<protein>
    <submittedName>
        <fullName evidence="1">Uncharacterized protein</fullName>
    </submittedName>
</protein>
<dbReference type="AlphaFoldDB" id="A0AAD7DZT0"/>
<evidence type="ECO:0000313" key="1">
    <source>
        <dbReference type="EMBL" id="KAJ7703554.1"/>
    </source>
</evidence>
<evidence type="ECO:0000313" key="2">
    <source>
        <dbReference type="Proteomes" id="UP001221757"/>
    </source>
</evidence>
<proteinExistence type="predicted"/>
<dbReference type="EMBL" id="JARKIE010000012">
    <property type="protein sequence ID" value="KAJ7703554.1"/>
    <property type="molecule type" value="Genomic_DNA"/>
</dbReference>
<dbReference type="Proteomes" id="UP001221757">
    <property type="component" value="Unassembled WGS sequence"/>
</dbReference>
<sequence length="215" mass="24005">MIDTRLVDHRQCTKLTPHSDYRRAILGGLGQLWRSYIVPPTAHKVGKLVFARSVAIEHWAVEWRGLLNKGAQPWGCLGVSSISGVAGQICRIPWASSPSPHRGWFTPFAPHLVSLTTYDTRYIPPIQLRSSMRFQNTKPNRHSLQLQYSEAPRSHRSLSIACSASGPIANSNVEYINTERLHIDFATEASGLRGIFDIPGCPGAQCRKYRYPSKG</sequence>
<name>A0AAD7DZT0_MYCRO</name>
<accession>A0AAD7DZT0</accession>
<gene>
    <name evidence="1" type="ORF">B0H17DRAFT_1127184</name>
</gene>